<evidence type="ECO:0000259" key="4">
    <source>
        <dbReference type="Pfam" id="PF13439"/>
    </source>
</evidence>
<accession>A0A238YFW7</accession>
<keyword evidence="2 5" id="KW-0808">Transferase</keyword>
<feature type="domain" description="Glycosyl transferase family 1" evidence="3">
    <location>
        <begin position="192"/>
        <end position="357"/>
    </location>
</feature>
<dbReference type="Pfam" id="PF13439">
    <property type="entry name" value="Glyco_transf_4"/>
    <property type="match status" value="1"/>
</dbReference>
<reference evidence="6" key="1">
    <citation type="submission" date="2017-06" db="EMBL/GenBank/DDBJ databases">
        <authorList>
            <person name="Varghese N."/>
            <person name="Submissions S."/>
        </authorList>
    </citation>
    <scope>NUCLEOTIDE SEQUENCE [LARGE SCALE GENOMIC DNA]</scope>
    <source>
        <strain evidence="6">DSM 28041</strain>
    </source>
</reference>
<dbReference type="Pfam" id="PF00534">
    <property type="entry name" value="Glycos_transf_1"/>
    <property type="match status" value="1"/>
</dbReference>
<dbReference type="PANTHER" id="PTHR12526">
    <property type="entry name" value="GLYCOSYLTRANSFERASE"/>
    <property type="match status" value="1"/>
</dbReference>
<dbReference type="CDD" id="cd03801">
    <property type="entry name" value="GT4_PimA-like"/>
    <property type="match status" value="1"/>
</dbReference>
<evidence type="ECO:0000259" key="3">
    <source>
        <dbReference type="Pfam" id="PF00534"/>
    </source>
</evidence>
<dbReference type="InterPro" id="IPR001296">
    <property type="entry name" value="Glyco_trans_1"/>
</dbReference>
<keyword evidence="1" id="KW-0328">Glycosyltransferase</keyword>
<dbReference type="PANTHER" id="PTHR12526:SF510">
    <property type="entry name" value="D-INOSITOL 3-PHOSPHATE GLYCOSYLTRANSFERASE"/>
    <property type="match status" value="1"/>
</dbReference>
<proteinExistence type="predicted"/>
<gene>
    <name evidence="5" type="ORF">SAMN06269173_105210</name>
</gene>
<evidence type="ECO:0000256" key="1">
    <source>
        <dbReference type="ARBA" id="ARBA00022676"/>
    </source>
</evidence>
<dbReference type="InterPro" id="IPR028098">
    <property type="entry name" value="Glyco_trans_4-like_N"/>
</dbReference>
<evidence type="ECO:0000256" key="2">
    <source>
        <dbReference type="ARBA" id="ARBA00022679"/>
    </source>
</evidence>
<dbReference type="AlphaFoldDB" id="A0A238YFW7"/>
<dbReference type="RefSeq" id="WP_089333047.1">
    <property type="nucleotide sequence ID" value="NZ_FZNS01000005.1"/>
</dbReference>
<feature type="domain" description="Glycosyltransferase subfamily 4-like N-terminal" evidence="4">
    <location>
        <begin position="30"/>
        <end position="179"/>
    </location>
</feature>
<sequence>MAASTVPGAPVRVTYVISAVNKALAFEWIAKHLNPSKVALSFILLNPGDSELEQYIRGLELPVARVIYRGKADLLRAIREVRSQLKTWKSQVVHTHLFDANVVGLLAAWSVGVPRRILTRHHSTLHHQYFPRAVYYDRFTNTLTTHIVAITEMVKRILVEKEGVKPQKIRLIHHGFDLATFMQPKPERVAALRQKYKTQDAYPVIGVIARQTEWKGIQYIIPAFATLREQYPSAKLLLANAHGDYQKEIQALLQQYLPAESYEQIRFENDLGSLYQLFDVYVHTPIDDHSEAFGQTYVEALAAGIPAVFTLSGVAPEFIRHEENALVVPFADSAAIAAAMQRYLTDPTLRAHVQTTGQAVATQRFGLDTYLCALEDLYCG</sequence>
<protein>
    <submittedName>
        <fullName evidence="5">Glycosyltransferase involved in cell wall bisynthesis</fullName>
    </submittedName>
</protein>
<organism evidence="5 6">
    <name type="scientific">Hymenobacter mucosus</name>
    <dbReference type="NCBI Taxonomy" id="1411120"/>
    <lineage>
        <taxon>Bacteria</taxon>
        <taxon>Pseudomonadati</taxon>
        <taxon>Bacteroidota</taxon>
        <taxon>Cytophagia</taxon>
        <taxon>Cytophagales</taxon>
        <taxon>Hymenobacteraceae</taxon>
        <taxon>Hymenobacter</taxon>
    </lineage>
</organism>
<evidence type="ECO:0000313" key="6">
    <source>
        <dbReference type="Proteomes" id="UP000198310"/>
    </source>
</evidence>
<dbReference type="SUPFAM" id="SSF53756">
    <property type="entry name" value="UDP-Glycosyltransferase/glycogen phosphorylase"/>
    <property type="match status" value="1"/>
</dbReference>
<name>A0A238YFW7_9BACT</name>
<keyword evidence="6" id="KW-1185">Reference proteome</keyword>
<dbReference type="Gene3D" id="3.40.50.2000">
    <property type="entry name" value="Glycogen Phosphorylase B"/>
    <property type="match status" value="2"/>
</dbReference>
<dbReference type="GO" id="GO:0016757">
    <property type="term" value="F:glycosyltransferase activity"/>
    <property type="evidence" value="ECO:0007669"/>
    <property type="project" value="UniProtKB-KW"/>
</dbReference>
<dbReference type="Proteomes" id="UP000198310">
    <property type="component" value="Unassembled WGS sequence"/>
</dbReference>
<evidence type="ECO:0000313" key="5">
    <source>
        <dbReference type="EMBL" id="SNR70027.1"/>
    </source>
</evidence>
<dbReference type="EMBL" id="FZNS01000005">
    <property type="protein sequence ID" value="SNR70027.1"/>
    <property type="molecule type" value="Genomic_DNA"/>
</dbReference>